<dbReference type="EMBL" id="CAKMTQ010000002">
    <property type="protein sequence ID" value="CAH1522361.1"/>
    <property type="molecule type" value="Genomic_DNA"/>
</dbReference>
<proteinExistence type="predicted"/>
<reference evidence="1" key="1">
    <citation type="submission" date="2022-01" db="EMBL/GenBank/DDBJ databases">
        <authorList>
            <person name="Lagorce A."/>
        </authorList>
    </citation>
    <scope>NUCLEOTIDE SEQUENCE</scope>
    <source>
        <strain evidence="1">Th15_F1_D04</strain>
    </source>
</reference>
<gene>
    <name evidence="1" type="ORF">THF1D04_100138</name>
</gene>
<accession>A0AAU9PZW6</accession>
<evidence type="ECO:0008006" key="3">
    <source>
        <dbReference type="Google" id="ProtNLM"/>
    </source>
</evidence>
<protein>
    <recommendedName>
        <fullName evidence="3">Secreted protein</fullName>
    </recommendedName>
</protein>
<dbReference type="Proteomes" id="UP001295420">
    <property type="component" value="Unassembled WGS sequence"/>
</dbReference>
<evidence type="ECO:0000313" key="1">
    <source>
        <dbReference type="EMBL" id="CAH1522361.1"/>
    </source>
</evidence>
<sequence length="89" mass="10056">MFSNLPTQSMIIFLFSAHEGTLVSVERINILLAHKTSLLKVKSRTPSLRFGFSIGFLILVDVDENGLEACRGQSTCQMYWLPARCVNRH</sequence>
<comment type="caution">
    <text evidence="1">The sequence shown here is derived from an EMBL/GenBank/DDBJ whole genome shotgun (WGS) entry which is preliminary data.</text>
</comment>
<name>A0AAU9PZW6_9VIBR</name>
<evidence type="ECO:0000313" key="2">
    <source>
        <dbReference type="Proteomes" id="UP001295420"/>
    </source>
</evidence>
<organism evidence="1 2">
    <name type="scientific">Vibrio owensii</name>
    <dbReference type="NCBI Taxonomy" id="696485"/>
    <lineage>
        <taxon>Bacteria</taxon>
        <taxon>Pseudomonadati</taxon>
        <taxon>Pseudomonadota</taxon>
        <taxon>Gammaproteobacteria</taxon>
        <taxon>Vibrionales</taxon>
        <taxon>Vibrionaceae</taxon>
        <taxon>Vibrio</taxon>
    </lineage>
</organism>
<dbReference type="AlphaFoldDB" id="A0AAU9PZW6"/>